<dbReference type="Gene3D" id="3.40.50.80">
    <property type="entry name" value="Nucleotide-binding domain of ferredoxin-NADP reductase (FNR) module"/>
    <property type="match status" value="1"/>
</dbReference>
<keyword evidence="3" id="KW-1185">Reference proteome</keyword>
<dbReference type="Proteomes" id="UP001185069">
    <property type="component" value="Unassembled WGS sequence"/>
</dbReference>
<dbReference type="Pfam" id="PF08021">
    <property type="entry name" value="FAD_binding_9"/>
    <property type="match status" value="1"/>
</dbReference>
<organism evidence="2 3">
    <name type="scientific">Arthrobacter russicus</name>
    <dbReference type="NCBI Taxonomy" id="172040"/>
    <lineage>
        <taxon>Bacteria</taxon>
        <taxon>Bacillati</taxon>
        <taxon>Actinomycetota</taxon>
        <taxon>Actinomycetes</taxon>
        <taxon>Micrococcales</taxon>
        <taxon>Micrococcaceae</taxon>
        <taxon>Arthrobacter</taxon>
    </lineage>
</organism>
<name>A0ABU1JC72_9MICC</name>
<evidence type="ECO:0000259" key="1">
    <source>
        <dbReference type="PROSITE" id="PS51384"/>
    </source>
</evidence>
<dbReference type="InterPro" id="IPR039374">
    <property type="entry name" value="SIP_fam"/>
</dbReference>
<accession>A0ABU1JC72</accession>
<dbReference type="InterPro" id="IPR039261">
    <property type="entry name" value="FNR_nucleotide-bd"/>
</dbReference>
<feature type="domain" description="FAD-binding FR-type" evidence="1">
    <location>
        <begin position="15"/>
        <end position="119"/>
    </location>
</feature>
<evidence type="ECO:0000313" key="2">
    <source>
        <dbReference type="EMBL" id="MDR6270038.1"/>
    </source>
</evidence>
<dbReference type="InterPro" id="IPR007037">
    <property type="entry name" value="SIP_rossman_dom"/>
</dbReference>
<dbReference type="Gene3D" id="2.40.30.10">
    <property type="entry name" value="Translation factors"/>
    <property type="match status" value="1"/>
</dbReference>
<dbReference type="Pfam" id="PF04954">
    <property type="entry name" value="SIP"/>
    <property type="match status" value="1"/>
</dbReference>
<dbReference type="CDD" id="cd06193">
    <property type="entry name" value="siderophore_interacting"/>
    <property type="match status" value="1"/>
</dbReference>
<reference evidence="2 3" key="1">
    <citation type="submission" date="2023-07" db="EMBL/GenBank/DDBJ databases">
        <title>Sequencing the genomes of 1000 actinobacteria strains.</title>
        <authorList>
            <person name="Klenk H.-P."/>
        </authorList>
    </citation>
    <scope>NUCLEOTIDE SEQUENCE [LARGE SCALE GENOMIC DNA]</scope>
    <source>
        <strain evidence="2 3">DSM 14555</strain>
    </source>
</reference>
<dbReference type="PANTHER" id="PTHR30157">
    <property type="entry name" value="FERRIC REDUCTASE, NADPH-DEPENDENT"/>
    <property type="match status" value="1"/>
</dbReference>
<dbReference type="InterPro" id="IPR017938">
    <property type="entry name" value="Riboflavin_synthase-like_b-brl"/>
</dbReference>
<dbReference type="InterPro" id="IPR013113">
    <property type="entry name" value="SIP_FAD-bd"/>
</dbReference>
<dbReference type="RefSeq" id="WP_309798818.1">
    <property type="nucleotide sequence ID" value="NZ_BAAAHY010000005.1"/>
</dbReference>
<protein>
    <submittedName>
        <fullName evidence="2">NADPH-dependent ferric siderophore reductase</fullName>
    </submittedName>
</protein>
<dbReference type="PANTHER" id="PTHR30157:SF0">
    <property type="entry name" value="NADPH-DEPENDENT FERRIC-CHELATE REDUCTASE"/>
    <property type="match status" value="1"/>
</dbReference>
<dbReference type="SUPFAM" id="SSF63380">
    <property type="entry name" value="Riboflavin synthase domain-like"/>
    <property type="match status" value="1"/>
</dbReference>
<evidence type="ECO:0000313" key="3">
    <source>
        <dbReference type="Proteomes" id="UP001185069"/>
    </source>
</evidence>
<proteinExistence type="predicted"/>
<gene>
    <name evidence="2" type="ORF">JOE69_002276</name>
</gene>
<dbReference type="InterPro" id="IPR017927">
    <property type="entry name" value="FAD-bd_FR_type"/>
</dbReference>
<sequence length="239" mass="26175">MGERLERALLRAFRAPSFELRVVGTEHLAPRLLKLDVDCPDFIEAAEIHPGLWLRLWIPGPQGKFQRAYTVIGADREAGTFSLEFYLHGGGGVAETWARAARPGMRIEAALYEGKSVFDPGEAAEVLLVGDLTSLPAINEICASTELPKTVILEATAPGDESFPTEVDRPLWLEQRVDSANTLAALPKRDLSGCACFIAGETSMVRSVRKELLARGAQKRLLKSQGYWIRGRSMGTAVK</sequence>
<dbReference type="PROSITE" id="PS51384">
    <property type="entry name" value="FAD_FR"/>
    <property type="match status" value="1"/>
</dbReference>
<comment type="caution">
    <text evidence="2">The sequence shown here is derived from an EMBL/GenBank/DDBJ whole genome shotgun (WGS) entry which is preliminary data.</text>
</comment>
<dbReference type="EMBL" id="JAVDQF010000001">
    <property type="protein sequence ID" value="MDR6270038.1"/>
    <property type="molecule type" value="Genomic_DNA"/>
</dbReference>